<evidence type="ECO:0000256" key="2">
    <source>
        <dbReference type="ARBA" id="ARBA00023125"/>
    </source>
</evidence>
<evidence type="ECO:0000256" key="3">
    <source>
        <dbReference type="ARBA" id="ARBA00023163"/>
    </source>
</evidence>
<evidence type="ECO:0000259" key="5">
    <source>
        <dbReference type="PROSITE" id="PS50977"/>
    </source>
</evidence>
<evidence type="ECO:0000256" key="1">
    <source>
        <dbReference type="ARBA" id="ARBA00023015"/>
    </source>
</evidence>
<dbReference type="OrthoDB" id="3766519at2"/>
<dbReference type="PROSITE" id="PS50977">
    <property type="entry name" value="HTH_TETR_2"/>
    <property type="match status" value="1"/>
</dbReference>
<keyword evidence="3" id="KW-0804">Transcription</keyword>
<feature type="DNA-binding region" description="H-T-H motif" evidence="4">
    <location>
        <begin position="12"/>
        <end position="31"/>
    </location>
</feature>
<comment type="caution">
    <text evidence="6">The sequence shown here is derived from an EMBL/GenBank/DDBJ whole genome shotgun (WGS) entry which is preliminary data.</text>
</comment>
<keyword evidence="2 4" id="KW-0238">DNA-binding</keyword>
<dbReference type="PANTHER" id="PTHR30055:SF234">
    <property type="entry name" value="HTH-TYPE TRANSCRIPTIONAL REGULATOR BETI"/>
    <property type="match status" value="1"/>
</dbReference>
<evidence type="ECO:0000256" key="4">
    <source>
        <dbReference type="PROSITE-ProRule" id="PRU00335"/>
    </source>
</evidence>
<reference evidence="6 7" key="1">
    <citation type="submission" date="2018-05" db="EMBL/GenBank/DDBJ databases">
        <title>Amnibacterium sp. M8JJ-5, whole genome shotgun sequence.</title>
        <authorList>
            <person name="Tuo L."/>
        </authorList>
    </citation>
    <scope>NUCLEOTIDE SEQUENCE [LARGE SCALE GENOMIC DNA]</scope>
    <source>
        <strain evidence="6 7">M8JJ-5</strain>
    </source>
</reference>
<dbReference type="InterPro" id="IPR001647">
    <property type="entry name" value="HTH_TetR"/>
</dbReference>
<dbReference type="InterPro" id="IPR050109">
    <property type="entry name" value="HTH-type_TetR-like_transc_reg"/>
</dbReference>
<dbReference type="GO" id="GO:0000976">
    <property type="term" value="F:transcription cis-regulatory region binding"/>
    <property type="evidence" value="ECO:0007669"/>
    <property type="project" value="TreeGrafter"/>
</dbReference>
<dbReference type="SUPFAM" id="SSF46689">
    <property type="entry name" value="Homeodomain-like"/>
    <property type="match status" value="1"/>
</dbReference>
<proteinExistence type="predicted"/>
<sequence>MLFAIDGYAATSIGHIAEAAGLSKSAVLYHYSSKEALLEAIITPAVDGLEGVVASFARSADADPRHEFVEPFVDYLLANRLEMSIFVNQGQSLRGLPVIDRANGLVQRLGDAVSLGVVRIDDRIRFGMALGGAAYTVVAAINWTDNALPSAELEDADEVRAALVEIVTGLLVASRTSVAAH</sequence>
<dbReference type="PANTHER" id="PTHR30055">
    <property type="entry name" value="HTH-TYPE TRANSCRIPTIONAL REGULATOR RUTR"/>
    <property type="match status" value="1"/>
</dbReference>
<evidence type="ECO:0000313" key="7">
    <source>
        <dbReference type="Proteomes" id="UP000244893"/>
    </source>
</evidence>
<dbReference type="InterPro" id="IPR009057">
    <property type="entry name" value="Homeodomain-like_sf"/>
</dbReference>
<protein>
    <submittedName>
        <fullName evidence="6">TetR family transcriptional regulator</fullName>
    </submittedName>
</protein>
<feature type="domain" description="HTH tetR-type" evidence="5">
    <location>
        <begin position="1"/>
        <end position="49"/>
    </location>
</feature>
<name>A0A2V1HUV8_9MICO</name>
<keyword evidence="7" id="KW-1185">Reference proteome</keyword>
<dbReference type="GO" id="GO:0003700">
    <property type="term" value="F:DNA-binding transcription factor activity"/>
    <property type="evidence" value="ECO:0007669"/>
    <property type="project" value="TreeGrafter"/>
</dbReference>
<dbReference type="EMBL" id="QEOP01000001">
    <property type="protein sequence ID" value="PVZ96388.1"/>
    <property type="molecule type" value="Genomic_DNA"/>
</dbReference>
<accession>A0A2V1HUV8</accession>
<organism evidence="6 7">
    <name type="scientific">Amnibacterium flavum</name>
    <dbReference type="NCBI Taxonomy" id="2173173"/>
    <lineage>
        <taxon>Bacteria</taxon>
        <taxon>Bacillati</taxon>
        <taxon>Actinomycetota</taxon>
        <taxon>Actinomycetes</taxon>
        <taxon>Micrococcales</taxon>
        <taxon>Microbacteriaceae</taxon>
        <taxon>Amnibacterium</taxon>
    </lineage>
</organism>
<dbReference type="Gene3D" id="1.10.357.10">
    <property type="entry name" value="Tetracycline Repressor, domain 2"/>
    <property type="match status" value="1"/>
</dbReference>
<keyword evidence="1" id="KW-0805">Transcription regulation</keyword>
<dbReference type="Pfam" id="PF00440">
    <property type="entry name" value="TetR_N"/>
    <property type="match status" value="1"/>
</dbReference>
<dbReference type="Proteomes" id="UP000244893">
    <property type="component" value="Unassembled WGS sequence"/>
</dbReference>
<dbReference type="AlphaFoldDB" id="A0A2V1HUV8"/>
<evidence type="ECO:0000313" key="6">
    <source>
        <dbReference type="EMBL" id="PVZ96388.1"/>
    </source>
</evidence>
<gene>
    <name evidence="6" type="ORF">DDQ50_05805</name>
</gene>